<accession>A0ABR3JA55</accession>
<gene>
    <name evidence="1" type="ORF">HGRIS_006821</name>
</gene>
<keyword evidence="2" id="KW-1185">Reference proteome</keyword>
<proteinExistence type="predicted"/>
<sequence>MASSIHHELTTLSNGEFPATEVIKYLVKVVGHDACSAQRNAQTTYAFVQRARDIGSKINELIGRVEADNTNWVDFLAYTGMIDPLEDVLLKFAITIESEALLYLPTTEDLSLCLESLNTWKTNRTSLRSSIETLMQKELSGTASSLEVSEIQWAQKHDDLALFAALANRIIASRLTKERGIGRKVTAAVAHLASIESGLQEDNPTETVVVISIQFAMLLYGVMEVAIQTKDAKMSQHLRSDSVWNLASSLAQDLGKHLQNASSVSVETIQTQWEEFKRLLKDLSGIVPLAFEELLKYPAQLRRPYYAQAVQLVKQCHFLVKRKDITVGDTTRDPTAPERAIKAAKEALEIAQKARPAAAVFDSNLRVAFKKAEVDKAFEQAGVAIEACFNDYELSQDWTTFEKDMASAKALDEDHLQRLEARVTNAQGKVSTTPKNTLKVSLKASNAPKSFTPKTIDVDADTILTTILAKELAALPLAERKNVHRVNPCTLKAGGKDYEWLSLGDSVTRLTAGADGVRNLHFVFSKESSGKK</sequence>
<dbReference type="Proteomes" id="UP001556367">
    <property type="component" value="Unassembled WGS sequence"/>
</dbReference>
<evidence type="ECO:0000313" key="2">
    <source>
        <dbReference type="Proteomes" id="UP001556367"/>
    </source>
</evidence>
<organism evidence="1 2">
    <name type="scientific">Hohenbuehelia grisea</name>
    <dbReference type="NCBI Taxonomy" id="104357"/>
    <lineage>
        <taxon>Eukaryota</taxon>
        <taxon>Fungi</taxon>
        <taxon>Dikarya</taxon>
        <taxon>Basidiomycota</taxon>
        <taxon>Agaricomycotina</taxon>
        <taxon>Agaricomycetes</taxon>
        <taxon>Agaricomycetidae</taxon>
        <taxon>Agaricales</taxon>
        <taxon>Pleurotineae</taxon>
        <taxon>Pleurotaceae</taxon>
        <taxon>Hohenbuehelia</taxon>
    </lineage>
</organism>
<protein>
    <submittedName>
        <fullName evidence="1">Uncharacterized protein</fullName>
    </submittedName>
</protein>
<comment type="caution">
    <text evidence="1">The sequence shown here is derived from an EMBL/GenBank/DDBJ whole genome shotgun (WGS) entry which is preliminary data.</text>
</comment>
<dbReference type="EMBL" id="JASNQZ010000010">
    <property type="protein sequence ID" value="KAL0952565.1"/>
    <property type="molecule type" value="Genomic_DNA"/>
</dbReference>
<reference evidence="2" key="1">
    <citation type="submission" date="2024-06" db="EMBL/GenBank/DDBJ databases">
        <title>Multi-omics analyses provide insights into the biosynthesis of the anticancer antibiotic pleurotin in Hohenbuehelia grisea.</title>
        <authorList>
            <person name="Weaver J.A."/>
            <person name="Alberti F."/>
        </authorList>
    </citation>
    <scope>NUCLEOTIDE SEQUENCE [LARGE SCALE GENOMIC DNA]</scope>
    <source>
        <strain evidence="2">T-177</strain>
    </source>
</reference>
<name>A0ABR3JA55_9AGAR</name>
<evidence type="ECO:0000313" key="1">
    <source>
        <dbReference type="EMBL" id="KAL0952565.1"/>
    </source>
</evidence>